<name>A0A1G2HRQ7_9BACT</name>
<dbReference type="PANTHER" id="PTHR38136:SF2">
    <property type="entry name" value="DNA REPAIR PROTEIN"/>
    <property type="match status" value="1"/>
</dbReference>
<dbReference type="EMBL" id="MHOP01000027">
    <property type="protein sequence ID" value="OGZ65157.1"/>
    <property type="molecule type" value="Genomic_DNA"/>
</dbReference>
<protein>
    <recommendedName>
        <fullName evidence="5">DNA repair protein</fullName>
    </recommendedName>
</protein>
<sequence length="397" mass="45148">MQIRRVKYKDIEEIPPLKINTSFKTDFQGSSPAPFIGRFGYPHVNIGVLSPQFSGDTSHYDSPKLWSRENAAIGNIASLRYGLVNSRSQASVKDIQKGGKFLNIVQEVGMAKKAVEVEVNLQKAPQLQFKPEGEIIPFGPQAAIRNARITTNPSVDSRVERVVSDTDLKAAPAVISLYQKGFEESSLNKLLSVGGVGLKDNRKLVPTRWSITAVDDTIGKQLITDIKDFSVGEYCVYFGGGWGNYYLLLFFPEVWSYELFETYLASQVNPWSKNSYLYSTDYENYDGRKEYAEETAGGYYACRISVLEKMKELKRQGSCLALRFITPEYNIPLGVWVCREATRKSLQEKPITFADQSLMMRYAEELIKRKFGFDINLLLKESKLLKMKKEQRKLFEF</sequence>
<evidence type="ECO:0000259" key="2">
    <source>
        <dbReference type="Pfam" id="PF04895"/>
    </source>
</evidence>
<dbReference type="InterPro" id="IPR006979">
    <property type="entry name" value="Nre_C"/>
</dbReference>
<dbReference type="Pfam" id="PF04894">
    <property type="entry name" value="Nre_N"/>
    <property type="match status" value="1"/>
</dbReference>
<evidence type="ECO:0000259" key="1">
    <source>
        <dbReference type="Pfam" id="PF04894"/>
    </source>
</evidence>
<organism evidence="3 4">
    <name type="scientific">Candidatus Staskawiczbacteria bacterium RIFCSPHIGHO2_01_FULL_41_41</name>
    <dbReference type="NCBI Taxonomy" id="1802203"/>
    <lineage>
        <taxon>Bacteria</taxon>
        <taxon>Candidatus Staskawicziibacteriota</taxon>
    </lineage>
</organism>
<evidence type="ECO:0000313" key="3">
    <source>
        <dbReference type="EMBL" id="OGZ65157.1"/>
    </source>
</evidence>
<accession>A0A1G2HRQ7</accession>
<reference evidence="3 4" key="1">
    <citation type="journal article" date="2016" name="Nat. Commun.">
        <title>Thousands of microbial genomes shed light on interconnected biogeochemical processes in an aquifer system.</title>
        <authorList>
            <person name="Anantharaman K."/>
            <person name="Brown C.T."/>
            <person name="Hug L.A."/>
            <person name="Sharon I."/>
            <person name="Castelle C.J."/>
            <person name="Probst A.J."/>
            <person name="Thomas B.C."/>
            <person name="Singh A."/>
            <person name="Wilkins M.J."/>
            <person name="Karaoz U."/>
            <person name="Brodie E.L."/>
            <person name="Williams K.H."/>
            <person name="Hubbard S.S."/>
            <person name="Banfield J.F."/>
        </authorList>
    </citation>
    <scope>NUCLEOTIDE SEQUENCE [LARGE SCALE GENOMIC DNA]</scope>
</reference>
<evidence type="ECO:0008006" key="5">
    <source>
        <dbReference type="Google" id="ProtNLM"/>
    </source>
</evidence>
<dbReference type="Proteomes" id="UP000178774">
    <property type="component" value="Unassembled WGS sequence"/>
</dbReference>
<dbReference type="InterPro" id="IPR006978">
    <property type="entry name" value="Nre_N"/>
</dbReference>
<dbReference type="GO" id="GO:0006281">
    <property type="term" value="P:DNA repair"/>
    <property type="evidence" value="ECO:0007669"/>
    <property type="project" value="InterPro"/>
</dbReference>
<feature type="domain" description="Archaeal Nre N-terminal" evidence="1">
    <location>
        <begin position="23"/>
        <end position="266"/>
    </location>
</feature>
<feature type="domain" description="Archaeal Nre C-terminal" evidence="2">
    <location>
        <begin position="283"/>
        <end position="397"/>
    </location>
</feature>
<dbReference type="HAMAP" id="MF_02096">
    <property type="entry name" value="Nre"/>
    <property type="match status" value="1"/>
</dbReference>
<dbReference type="AlphaFoldDB" id="A0A1G2HRQ7"/>
<evidence type="ECO:0000313" key="4">
    <source>
        <dbReference type="Proteomes" id="UP000178774"/>
    </source>
</evidence>
<proteinExistence type="inferred from homology"/>
<gene>
    <name evidence="3" type="ORF">A2822_00810</name>
</gene>
<dbReference type="InterPro" id="IPR033167">
    <property type="entry name" value="Nre"/>
</dbReference>
<dbReference type="PANTHER" id="PTHR38136">
    <property type="entry name" value="DNA REPAIR PROTEIN"/>
    <property type="match status" value="1"/>
</dbReference>
<comment type="caution">
    <text evidence="3">The sequence shown here is derived from an EMBL/GenBank/DDBJ whole genome shotgun (WGS) entry which is preliminary data.</text>
</comment>
<dbReference type="Pfam" id="PF04895">
    <property type="entry name" value="Nre_C"/>
    <property type="match status" value="1"/>
</dbReference>